<dbReference type="RefSeq" id="WP_164353145.1">
    <property type="nucleotide sequence ID" value="NZ_JBHSVZ010000001.1"/>
</dbReference>
<keyword evidence="2 7" id="KW-0349">Heme</keyword>
<dbReference type="GO" id="GO:0022900">
    <property type="term" value="P:electron transport chain"/>
    <property type="evidence" value="ECO:0007669"/>
    <property type="project" value="InterPro"/>
</dbReference>
<reference evidence="9 10" key="1">
    <citation type="submission" date="2020-01" db="EMBL/GenBank/DDBJ databases">
        <title>Sulfitobacter sediminilitoris sp. nov., isolated from a tidal flat.</title>
        <authorList>
            <person name="Park S."/>
            <person name="Yoon J.-H."/>
        </authorList>
    </citation>
    <scope>NUCLEOTIDE SEQUENCE [LARGE SCALE GENOMIC DNA]</scope>
    <source>
        <strain evidence="9 10">JBTF-M27</strain>
    </source>
</reference>
<keyword evidence="4" id="KW-0249">Electron transport</keyword>
<dbReference type="InterPro" id="IPR012127">
    <property type="entry name" value="Cyt_c_prime"/>
</dbReference>
<dbReference type="InterPro" id="IPR002321">
    <property type="entry name" value="Cyt_c_II"/>
</dbReference>
<evidence type="ECO:0000313" key="10">
    <source>
        <dbReference type="Proteomes" id="UP000468591"/>
    </source>
</evidence>
<dbReference type="Gene3D" id="1.20.120.10">
    <property type="entry name" value="Cytochrome c/b562"/>
    <property type="match status" value="1"/>
</dbReference>
<dbReference type="InterPro" id="IPR010980">
    <property type="entry name" value="Cyt_c/b562"/>
</dbReference>
<dbReference type="GO" id="GO:0020037">
    <property type="term" value="F:heme binding"/>
    <property type="evidence" value="ECO:0007669"/>
    <property type="project" value="InterPro"/>
</dbReference>
<dbReference type="PRINTS" id="PR00608">
    <property type="entry name" value="CYTCHROMECII"/>
</dbReference>
<evidence type="ECO:0000256" key="1">
    <source>
        <dbReference type="ARBA" id="ARBA00022448"/>
    </source>
</evidence>
<feature type="chain" id="PRO_5026925869" evidence="8">
    <location>
        <begin position="22"/>
        <end position="159"/>
    </location>
</feature>
<comment type="PTM">
    <text evidence="7">Binds 1 heme group per subunit.</text>
</comment>
<keyword evidence="5 6" id="KW-0408">Iron</keyword>
<evidence type="ECO:0000256" key="8">
    <source>
        <dbReference type="SAM" id="SignalP"/>
    </source>
</evidence>
<name>A0A6P0C7W7_9RHOB</name>
<sequence>MNLFMKSTMALGLGVAVIATASIAGSHSSEKLNPAVAARQHQMQIVGYSIGILGAVAKGEMEYDAAMVSSAAKNLNALAQLDRASLWIEGTEQGATAGTRAKAEIWSDPDGFAEKFEALADASAALIDASDAAAVGAGMGDLGGSCKGCHEKYRGPKNE</sequence>
<evidence type="ECO:0000313" key="9">
    <source>
        <dbReference type="EMBL" id="NEK22222.1"/>
    </source>
</evidence>
<evidence type="ECO:0000256" key="2">
    <source>
        <dbReference type="ARBA" id="ARBA00022617"/>
    </source>
</evidence>
<feature type="binding site" description="covalent" evidence="7">
    <location>
        <position position="146"/>
    </location>
    <ligand>
        <name>heme c</name>
        <dbReference type="ChEBI" id="CHEBI:61717"/>
    </ligand>
</feature>
<keyword evidence="10" id="KW-1185">Reference proteome</keyword>
<dbReference type="Pfam" id="PF01322">
    <property type="entry name" value="Cytochrom_C_2"/>
    <property type="match status" value="1"/>
</dbReference>
<dbReference type="SUPFAM" id="SSF47175">
    <property type="entry name" value="Cytochromes"/>
    <property type="match status" value="1"/>
</dbReference>
<dbReference type="GO" id="GO:0042597">
    <property type="term" value="C:periplasmic space"/>
    <property type="evidence" value="ECO:0007669"/>
    <property type="project" value="InterPro"/>
</dbReference>
<keyword evidence="1" id="KW-0813">Transport</keyword>
<dbReference type="PIRSF" id="PIRSF000027">
    <property type="entry name" value="Cytc_c_prime"/>
    <property type="match status" value="1"/>
</dbReference>
<gene>
    <name evidence="9" type="ORF">GV827_07385</name>
</gene>
<comment type="caution">
    <text evidence="9">The sequence shown here is derived from an EMBL/GenBank/DDBJ whole genome shotgun (WGS) entry which is preliminary data.</text>
</comment>
<feature type="binding site" description="axial binding residue" evidence="6">
    <location>
        <position position="150"/>
    </location>
    <ligand>
        <name>heme c</name>
        <dbReference type="ChEBI" id="CHEBI:61717"/>
    </ligand>
    <ligandPart>
        <name>Fe</name>
        <dbReference type="ChEBI" id="CHEBI:18248"/>
    </ligandPart>
</feature>
<protein>
    <submittedName>
        <fullName evidence="9">Cytochrome c</fullName>
    </submittedName>
</protein>
<dbReference type="GO" id="GO:0005506">
    <property type="term" value="F:iron ion binding"/>
    <property type="evidence" value="ECO:0007669"/>
    <property type="project" value="InterPro"/>
</dbReference>
<dbReference type="AlphaFoldDB" id="A0A6P0C7W7"/>
<evidence type="ECO:0000256" key="7">
    <source>
        <dbReference type="PIRSR" id="PIRSR000027-2"/>
    </source>
</evidence>
<evidence type="ECO:0000256" key="5">
    <source>
        <dbReference type="ARBA" id="ARBA00023004"/>
    </source>
</evidence>
<evidence type="ECO:0000256" key="4">
    <source>
        <dbReference type="ARBA" id="ARBA00022982"/>
    </source>
</evidence>
<feature type="binding site" description="covalent" evidence="7">
    <location>
        <position position="149"/>
    </location>
    <ligand>
        <name>heme c</name>
        <dbReference type="ChEBI" id="CHEBI:61717"/>
    </ligand>
</feature>
<keyword evidence="8" id="KW-0732">Signal</keyword>
<keyword evidence="3 6" id="KW-0479">Metal-binding</keyword>
<dbReference type="EMBL" id="JAABNT010000003">
    <property type="protein sequence ID" value="NEK22222.1"/>
    <property type="molecule type" value="Genomic_DNA"/>
</dbReference>
<accession>A0A6P0C7W7</accession>
<dbReference type="Proteomes" id="UP000468591">
    <property type="component" value="Unassembled WGS sequence"/>
</dbReference>
<evidence type="ECO:0000256" key="6">
    <source>
        <dbReference type="PIRSR" id="PIRSR000027-1"/>
    </source>
</evidence>
<dbReference type="PROSITE" id="PS51009">
    <property type="entry name" value="CYTCII"/>
    <property type="match status" value="1"/>
</dbReference>
<proteinExistence type="predicted"/>
<feature type="signal peptide" evidence="8">
    <location>
        <begin position="1"/>
        <end position="21"/>
    </location>
</feature>
<evidence type="ECO:0000256" key="3">
    <source>
        <dbReference type="ARBA" id="ARBA00022723"/>
    </source>
</evidence>
<dbReference type="GO" id="GO:0009055">
    <property type="term" value="F:electron transfer activity"/>
    <property type="evidence" value="ECO:0007669"/>
    <property type="project" value="InterPro"/>
</dbReference>
<dbReference type="InterPro" id="IPR015984">
    <property type="entry name" value="Cyt_c_prime_subgr"/>
</dbReference>
<organism evidence="9 10">
    <name type="scientific">Sulfitobacter sediminilitoris</name>
    <dbReference type="NCBI Taxonomy" id="2698830"/>
    <lineage>
        <taxon>Bacteria</taxon>
        <taxon>Pseudomonadati</taxon>
        <taxon>Pseudomonadota</taxon>
        <taxon>Alphaproteobacteria</taxon>
        <taxon>Rhodobacterales</taxon>
        <taxon>Roseobacteraceae</taxon>
        <taxon>Sulfitobacter</taxon>
    </lineage>
</organism>